<keyword evidence="1" id="KW-0472">Membrane</keyword>
<accession>A0A6J4U7H3</accession>
<name>A0A6J4U7H3_9BACT</name>
<keyword evidence="1" id="KW-0812">Transmembrane</keyword>
<evidence type="ECO:0000313" key="2">
    <source>
        <dbReference type="EMBL" id="CAA9542617.1"/>
    </source>
</evidence>
<feature type="transmembrane region" description="Helical" evidence="1">
    <location>
        <begin position="25"/>
        <end position="47"/>
    </location>
</feature>
<reference evidence="2" key="1">
    <citation type="submission" date="2020-02" db="EMBL/GenBank/DDBJ databases">
        <authorList>
            <person name="Meier V. D."/>
        </authorList>
    </citation>
    <scope>NUCLEOTIDE SEQUENCE</scope>
    <source>
        <strain evidence="2">AVDCRST_MAG70</strain>
    </source>
</reference>
<protein>
    <submittedName>
        <fullName evidence="2">Uncharacterized protein</fullName>
    </submittedName>
</protein>
<gene>
    <name evidence="2" type="ORF">AVDCRST_MAG70-234</name>
</gene>
<evidence type="ECO:0000256" key="1">
    <source>
        <dbReference type="SAM" id="Phobius"/>
    </source>
</evidence>
<dbReference type="AlphaFoldDB" id="A0A6J4U7H3"/>
<organism evidence="2">
    <name type="scientific">uncultured Thermomicrobiales bacterium</name>
    <dbReference type="NCBI Taxonomy" id="1645740"/>
    <lineage>
        <taxon>Bacteria</taxon>
        <taxon>Pseudomonadati</taxon>
        <taxon>Thermomicrobiota</taxon>
        <taxon>Thermomicrobia</taxon>
        <taxon>Thermomicrobiales</taxon>
        <taxon>environmental samples</taxon>
    </lineage>
</organism>
<dbReference type="EMBL" id="CADCWH010000038">
    <property type="protein sequence ID" value="CAA9542617.1"/>
    <property type="molecule type" value="Genomic_DNA"/>
</dbReference>
<sequence length="635" mass="64898">MSMITDRGFASPSHRGGRIAPSRPLGIVIVMLVLALFAAPVAAFGMIQNDPDAPSPGQGPTQVIAQGVATLPDQAAWRVVADDAEPLEDALPEERALGFAVADEGGVLVNSLTYGTQARLAPGEAAFVPSGAFEQRASVTDATVGYYRIGLVPAENAADAGGDELVFDGDAFDAPSGNRDIDLVGGDLEQDEEAELSSGDNPALLLVTAGEVTIQGGSDEVAIESGDAATVQGDVTLVASGADGASFVAAVIGAEVPPIPRFSGSLTLAVEACAPGLTPATLDATACESVTGDAGFDIDLVDANGDVVTTDDTLEDGELSWPALTFGTYTFTAPTQPEPFDDFLLTDADGVATPDLSVTIGPDEPDVVRVLFNFQPEEVAEGEITLQVRACPEGMTPETLVGDVCDLAPEGYEVTITEDATGETLTLADAEVVDGTFVFSGLAVRPGEGDTDTGNFTVTETTLPPGYSEYLIVGELPEPSADSYLVVLTSDAPEELVTIYNFTTEDVATPPGDDDGAGIGSVTIQVATCPEGSTPTSFDPTACAPASEGGFEVFLYTPDGGALTLDDAVTDGATVTWTDLPAGTYFVEITGFPAGIGAAIATDAATASNNANAYEAVVAEGDPDVGLNFYLFPES</sequence>
<proteinExistence type="predicted"/>
<keyword evidence="1" id="KW-1133">Transmembrane helix</keyword>